<dbReference type="RefSeq" id="WP_197165616.1">
    <property type="nucleotide sequence ID" value="NZ_JADZGI010000002.1"/>
</dbReference>
<keyword evidence="5" id="KW-1185">Reference proteome</keyword>
<evidence type="ECO:0000256" key="1">
    <source>
        <dbReference type="PROSITE-ProRule" id="PRU00473"/>
    </source>
</evidence>
<dbReference type="PROSITE" id="PS51123">
    <property type="entry name" value="OMPA_2"/>
    <property type="match status" value="1"/>
</dbReference>
<dbReference type="InterPro" id="IPR050330">
    <property type="entry name" value="Bact_OuterMem_StrucFunc"/>
</dbReference>
<dbReference type="GO" id="GO:0016020">
    <property type="term" value="C:membrane"/>
    <property type="evidence" value="ECO:0007669"/>
    <property type="project" value="UniProtKB-UniRule"/>
</dbReference>
<dbReference type="EMBL" id="JADZGI010000002">
    <property type="protein sequence ID" value="MBH0114373.1"/>
    <property type="molecule type" value="Genomic_DNA"/>
</dbReference>
<name>A0A931HFC8_9SPHN</name>
<keyword evidence="1 2" id="KW-0472">Membrane</keyword>
<comment type="caution">
    <text evidence="4">The sequence shown here is derived from an EMBL/GenBank/DDBJ whole genome shotgun (WGS) entry which is preliminary data.</text>
</comment>
<dbReference type="InterPro" id="IPR006665">
    <property type="entry name" value="OmpA-like"/>
</dbReference>
<feature type="domain" description="OmpA-like" evidence="3">
    <location>
        <begin position="78"/>
        <end position="228"/>
    </location>
</feature>
<dbReference type="Gene3D" id="3.30.1330.60">
    <property type="entry name" value="OmpA-like domain"/>
    <property type="match status" value="1"/>
</dbReference>
<dbReference type="SUPFAM" id="SSF103088">
    <property type="entry name" value="OmpA-like"/>
    <property type="match status" value="1"/>
</dbReference>
<dbReference type="Proteomes" id="UP000617634">
    <property type="component" value="Unassembled WGS sequence"/>
</dbReference>
<reference evidence="4" key="1">
    <citation type="submission" date="2020-11" db="EMBL/GenBank/DDBJ databases">
        <title>Novosphingobium aureum sp. nov., a marine bacterium isolated from sediment of a salt flat.</title>
        <authorList>
            <person name="Yoo Y."/>
            <person name="Kim J.-J."/>
        </authorList>
    </citation>
    <scope>NUCLEOTIDE SEQUENCE</scope>
    <source>
        <strain evidence="4">YJ-S2-02</strain>
    </source>
</reference>
<accession>A0A931HFC8</accession>
<keyword evidence="2" id="KW-1133">Transmembrane helix</keyword>
<feature type="transmembrane region" description="Helical" evidence="2">
    <location>
        <begin position="21"/>
        <end position="40"/>
    </location>
</feature>
<dbReference type="PANTHER" id="PTHR30329">
    <property type="entry name" value="STATOR ELEMENT OF FLAGELLAR MOTOR COMPLEX"/>
    <property type="match status" value="1"/>
</dbReference>
<gene>
    <name evidence="4" type="ORF">I5E68_15615</name>
</gene>
<keyword evidence="2" id="KW-0812">Transmembrane</keyword>
<organism evidence="4 5">
    <name type="scientific">Novosphingobium aureum</name>
    <dbReference type="NCBI Taxonomy" id="2792964"/>
    <lineage>
        <taxon>Bacteria</taxon>
        <taxon>Pseudomonadati</taxon>
        <taxon>Pseudomonadota</taxon>
        <taxon>Alphaproteobacteria</taxon>
        <taxon>Sphingomonadales</taxon>
        <taxon>Sphingomonadaceae</taxon>
        <taxon>Novosphingobium</taxon>
    </lineage>
</organism>
<evidence type="ECO:0000313" key="5">
    <source>
        <dbReference type="Proteomes" id="UP000617634"/>
    </source>
</evidence>
<evidence type="ECO:0000313" key="4">
    <source>
        <dbReference type="EMBL" id="MBH0114373.1"/>
    </source>
</evidence>
<evidence type="ECO:0000259" key="3">
    <source>
        <dbReference type="PROSITE" id="PS51123"/>
    </source>
</evidence>
<evidence type="ECO:0000256" key="2">
    <source>
        <dbReference type="SAM" id="Phobius"/>
    </source>
</evidence>
<dbReference type="InterPro" id="IPR036737">
    <property type="entry name" value="OmpA-like_sf"/>
</dbReference>
<dbReference type="PANTHER" id="PTHR30329:SF20">
    <property type="entry name" value="EXPORTED PROTEIN"/>
    <property type="match status" value="1"/>
</dbReference>
<dbReference type="AlphaFoldDB" id="A0A931HFC8"/>
<sequence>MEARVRRKAPEESESYFVSMTDLMVGLVLIFIILLAYFALNLQATEEKLTGADAARADILQDLSEALKKEGLAVSIDIETGVLRLPDELLFNSGQYQLTEKGQRAVGTVADAMSEILPCYTIGAECAGEQSPYRVDAIFVEGHTDQDPMTGGLDNYDLSVMRAANTFRALKAANPIVDQMRNLPKSEPASAKILGLSGYGPDRLVDEGESPEAKSRNRRIDLRFLMMSPGALEEDALLK</sequence>
<protein>
    <submittedName>
        <fullName evidence="4">OmpA family protein</fullName>
    </submittedName>
</protein>
<proteinExistence type="predicted"/>